<dbReference type="EMBL" id="JAATIQ010000105">
    <property type="protein sequence ID" value="KAF4381976.1"/>
    <property type="molecule type" value="Genomic_DNA"/>
</dbReference>
<evidence type="ECO:0000313" key="4">
    <source>
        <dbReference type="EMBL" id="KAF4383581.1"/>
    </source>
</evidence>
<reference evidence="5 6" key="1">
    <citation type="journal article" date="2020" name="bioRxiv">
        <title>Sequence and annotation of 42 cannabis genomes reveals extensive copy number variation in cannabinoid synthesis and pathogen resistance genes.</title>
        <authorList>
            <person name="Mckernan K.J."/>
            <person name="Helbert Y."/>
            <person name="Kane L.T."/>
            <person name="Ebling H."/>
            <person name="Zhang L."/>
            <person name="Liu B."/>
            <person name="Eaton Z."/>
            <person name="Mclaughlin S."/>
            <person name="Kingan S."/>
            <person name="Baybayan P."/>
            <person name="Concepcion G."/>
            <person name="Jordan M."/>
            <person name="Riva A."/>
            <person name="Barbazuk W."/>
            <person name="Harkins T."/>
        </authorList>
    </citation>
    <scope>NUCLEOTIDE SEQUENCE [LARGE SCALE GENOMIC DNA]</scope>
    <source>
        <strain evidence="5 6">cv. Jamaican Lion 4</strain>
        <strain evidence="3">Father</strain>
        <strain evidence="4">Mother</strain>
        <tissue evidence="3">Leaf</tissue>
    </source>
</reference>
<evidence type="ECO:0000313" key="5">
    <source>
        <dbReference type="Proteomes" id="UP000525078"/>
    </source>
</evidence>
<protein>
    <recommendedName>
        <fullName evidence="2">RNase H type-1 domain-containing protein</fullName>
    </recommendedName>
</protein>
<sequence length="274" mass="30966">MEKLLIKCLSSVKISFSINVSNQKYKEASNDLRGIRISRLAPLIFHHLFADGSFLFITVNATSNRVIKKALEMVNFNKSSPLFTLNTPMQEREFFLQNLHNKSFIKKYGNKIFQEHKEAPTIDRQRKSKKKETSKSCRWKPPPQGKLKLNVGAAIDSKREKLGIRKEKLRVGNANFPGDYSPTMAELVALKRAISWSIAQGVPVSYIETNSKEIVDKINNNLKDLSPMDDVIVFIKNSLSITPSVSSTLVRREGNTIAKKALVLLDIKQANYTA</sequence>
<dbReference type="GO" id="GO:0004523">
    <property type="term" value="F:RNA-DNA hybrid ribonuclease activity"/>
    <property type="evidence" value="ECO:0007669"/>
    <property type="project" value="InterPro"/>
</dbReference>
<evidence type="ECO:0000313" key="3">
    <source>
        <dbReference type="EMBL" id="KAF4381976.1"/>
    </source>
</evidence>
<dbReference type="PANTHER" id="PTHR47074">
    <property type="entry name" value="BNAC02G40300D PROTEIN"/>
    <property type="match status" value="1"/>
</dbReference>
<evidence type="ECO:0000256" key="1">
    <source>
        <dbReference type="SAM" id="MobiDB-lite"/>
    </source>
</evidence>
<dbReference type="Pfam" id="PF13456">
    <property type="entry name" value="RVT_3"/>
    <property type="match status" value="1"/>
</dbReference>
<dbReference type="GO" id="GO:0003676">
    <property type="term" value="F:nucleic acid binding"/>
    <property type="evidence" value="ECO:0007669"/>
    <property type="project" value="InterPro"/>
</dbReference>
<organism evidence="3 6">
    <name type="scientific">Cannabis sativa</name>
    <name type="common">Hemp</name>
    <name type="synonym">Marijuana</name>
    <dbReference type="NCBI Taxonomy" id="3483"/>
    <lineage>
        <taxon>Eukaryota</taxon>
        <taxon>Viridiplantae</taxon>
        <taxon>Streptophyta</taxon>
        <taxon>Embryophyta</taxon>
        <taxon>Tracheophyta</taxon>
        <taxon>Spermatophyta</taxon>
        <taxon>Magnoliopsida</taxon>
        <taxon>eudicotyledons</taxon>
        <taxon>Gunneridae</taxon>
        <taxon>Pentapetalae</taxon>
        <taxon>rosids</taxon>
        <taxon>fabids</taxon>
        <taxon>Rosales</taxon>
        <taxon>Cannabaceae</taxon>
        <taxon>Cannabis</taxon>
    </lineage>
</organism>
<dbReference type="Proteomes" id="UP000525078">
    <property type="component" value="Unassembled WGS sequence"/>
</dbReference>
<dbReference type="InterPro" id="IPR044730">
    <property type="entry name" value="RNase_H-like_dom_plant"/>
</dbReference>
<accession>A0A7J6GG92</accession>
<dbReference type="Proteomes" id="UP000583929">
    <property type="component" value="Unassembled WGS sequence"/>
</dbReference>
<keyword evidence="6" id="KW-1185">Reference proteome</keyword>
<dbReference type="CDD" id="cd06222">
    <property type="entry name" value="RNase_H_like"/>
    <property type="match status" value="1"/>
</dbReference>
<evidence type="ECO:0000259" key="2">
    <source>
        <dbReference type="Pfam" id="PF13456"/>
    </source>
</evidence>
<dbReference type="PANTHER" id="PTHR47074:SF11">
    <property type="entry name" value="REVERSE TRANSCRIPTASE-LIKE PROTEIN"/>
    <property type="match status" value="1"/>
</dbReference>
<proteinExistence type="predicted"/>
<dbReference type="EMBL" id="JAATIP010000052">
    <property type="protein sequence ID" value="KAF4383581.1"/>
    <property type="molecule type" value="Genomic_DNA"/>
</dbReference>
<feature type="compositionally biased region" description="Basic and acidic residues" evidence="1">
    <location>
        <begin position="116"/>
        <end position="135"/>
    </location>
</feature>
<evidence type="ECO:0000313" key="6">
    <source>
        <dbReference type="Proteomes" id="UP000583929"/>
    </source>
</evidence>
<dbReference type="InterPro" id="IPR002156">
    <property type="entry name" value="RNaseH_domain"/>
</dbReference>
<feature type="domain" description="RNase H type-1" evidence="2">
    <location>
        <begin position="171"/>
        <end position="260"/>
    </location>
</feature>
<dbReference type="AlphaFoldDB" id="A0A7J6GG92"/>
<dbReference type="InterPro" id="IPR052929">
    <property type="entry name" value="RNase_H-like_EbsB-rel"/>
</dbReference>
<comment type="caution">
    <text evidence="3">The sequence shown here is derived from an EMBL/GenBank/DDBJ whole genome shotgun (WGS) entry which is preliminary data.</text>
</comment>
<feature type="region of interest" description="Disordered" evidence="1">
    <location>
        <begin position="116"/>
        <end position="142"/>
    </location>
</feature>
<gene>
    <name evidence="4" type="ORF">F8388_014081</name>
    <name evidence="3" type="ORF">G4B88_006608</name>
</gene>
<name>A0A7J6GG92_CANSA</name>